<reference evidence="4" key="1">
    <citation type="submission" date="2019-12" db="EMBL/GenBank/DDBJ databases">
        <title>High-Quality draft genome sequences of three cyanobacteria isolated from the limestone walls of the Old Cathedral of Coimbra.</title>
        <authorList>
            <person name="Tiago I."/>
            <person name="Soares F."/>
            <person name="Portugal A."/>
        </authorList>
    </citation>
    <scope>NUCLEOTIDE SEQUENCE</scope>
    <source>
        <strain evidence="4">A</strain>
    </source>
</reference>
<dbReference type="Pfam" id="PF00454">
    <property type="entry name" value="PI3_PI4_kinase"/>
    <property type="match status" value="1"/>
</dbReference>
<dbReference type="InterPro" id="IPR025295">
    <property type="entry name" value="eCIS_core_dom"/>
</dbReference>
<evidence type="ECO:0000259" key="3">
    <source>
        <dbReference type="Pfam" id="PF13699"/>
    </source>
</evidence>
<evidence type="ECO:0000259" key="2">
    <source>
        <dbReference type="Pfam" id="PF00454"/>
    </source>
</evidence>
<protein>
    <submittedName>
        <fullName evidence="4">DUF4157 domain-containing protein</fullName>
    </submittedName>
</protein>
<feature type="compositionally biased region" description="Polar residues" evidence="1">
    <location>
        <begin position="191"/>
        <end position="204"/>
    </location>
</feature>
<keyword evidence="5" id="KW-1185">Reference proteome</keyword>
<proteinExistence type="predicted"/>
<dbReference type="RefSeq" id="WP_162421981.1">
    <property type="nucleotide sequence ID" value="NZ_WVIE01000003.1"/>
</dbReference>
<feature type="region of interest" description="Disordered" evidence="1">
    <location>
        <begin position="191"/>
        <end position="214"/>
    </location>
</feature>
<feature type="compositionally biased region" description="Polar residues" evidence="1">
    <location>
        <begin position="1"/>
        <end position="10"/>
    </location>
</feature>
<gene>
    <name evidence="4" type="ORF">GS601_04075</name>
</gene>
<feature type="region of interest" description="Disordered" evidence="1">
    <location>
        <begin position="1"/>
        <end position="27"/>
    </location>
</feature>
<organism evidence="4 5">
    <name type="scientific">Myxacorys almedinensis A</name>
    <dbReference type="NCBI Taxonomy" id="2690445"/>
    <lineage>
        <taxon>Bacteria</taxon>
        <taxon>Bacillati</taxon>
        <taxon>Cyanobacteriota</taxon>
        <taxon>Cyanophyceae</taxon>
        <taxon>Leptolyngbyales</taxon>
        <taxon>Leptolyngbyaceae</taxon>
        <taxon>Myxacorys</taxon>
        <taxon>Myxacorys almedinensis</taxon>
    </lineage>
</organism>
<dbReference type="Proteomes" id="UP000646053">
    <property type="component" value="Unassembled WGS sequence"/>
</dbReference>
<dbReference type="EMBL" id="WVIE01000003">
    <property type="protein sequence ID" value="NDJ16476.1"/>
    <property type="molecule type" value="Genomic_DNA"/>
</dbReference>
<evidence type="ECO:0000313" key="5">
    <source>
        <dbReference type="Proteomes" id="UP000646053"/>
    </source>
</evidence>
<feature type="domain" description="eCIS core" evidence="3">
    <location>
        <begin position="80"/>
        <end position="152"/>
    </location>
</feature>
<sequence length="632" mass="68892">MKQPQVNVDKTSAAEVHQQHCPPTREPEHPVLQFQAARGNRATHQAIADRSLSGIAERSAPPAPSFRGLSQELFAGRGQPLPDPVRQQMEFAFGTDFSEIRVHKGRAATELNAEALTDGKNIGVAPGYANFETPDGKKRLGHELAHVVQQRSRRVPTPSGSDLSLNSDPRLEAEAEAMGAKAALAEPVQMASQHVSSQPSTTPATGGAIQRKPLKDLRYKLGNKYGIKLGESGRRGAQDRRNPPPIQIIPVNQPALAQNQPQRQSSLANLPPIDIGRHLEGIERKEGRAKTPRQITDEVLQKYAEDYPHLLEEGPKNEMYSVFHEELIHSITKEGGTDFIDKNLVPGQQGKQASGNMATVSRLVYDTPEGRKVGFFKPLLEPSQKAYTASVQGIPQKSDQAARAVAASRIDQLLGTDILTQTEFAAHNNQIGSVSEAAPGASPKLNLVTYDRSIDYGNAQTRRDLSTLQVLDAIIGQLDRHPGNYFIDKETGKVTGIDNDLAFGEKSNEAFVEGRTDQGTLGVPGIGKGRWQSHFKGLPSFVDKAVKDSINRVSSNQVRNVLTGLLTNAEIEATIARFEHVKRKLKDLGEVTDLEQWAIIGEDLLKKNLDKPTKANSAKSYFGQVVDATNAP</sequence>
<comment type="caution">
    <text evidence="4">The sequence shown here is derived from an EMBL/GenBank/DDBJ whole genome shotgun (WGS) entry which is preliminary data.</text>
</comment>
<evidence type="ECO:0000313" key="4">
    <source>
        <dbReference type="EMBL" id="NDJ16476.1"/>
    </source>
</evidence>
<evidence type="ECO:0000256" key="1">
    <source>
        <dbReference type="SAM" id="MobiDB-lite"/>
    </source>
</evidence>
<dbReference type="AlphaFoldDB" id="A0A8J8CIG3"/>
<name>A0A8J8CIG3_9CYAN</name>
<dbReference type="InterPro" id="IPR000403">
    <property type="entry name" value="PI3/4_kinase_cat_dom"/>
</dbReference>
<dbReference type="Pfam" id="PF13699">
    <property type="entry name" value="eCIS_core"/>
    <property type="match status" value="1"/>
</dbReference>
<feature type="domain" description="PI3K/PI4K catalytic" evidence="2">
    <location>
        <begin position="463"/>
        <end position="507"/>
    </location>
</feature>
<accession>A0A8J8CIG3</accession>